<name>A0AAV4B5K1_9GAST</name>
<evidence type="ECO:0000313" key="12">
    <source>
        <dbReference type="EMBL" id="GFO15379.1"/>
    </source>
</evidence>
<dbReference type="InterPro" id="IPR015919">
    <property type="entry name" value="Cadherin-like_sf"/>
</dbReference>
<dbReference type="GO" id="GO:0007156">
    <property type="term" value="P:homophilic cell adhesion via plasma membrane adhesion molecules"/>
    <property type="evidence" value="ECO:0007669"/>
    <property type="project" value="InterPro"/>
</dbReference>
<dbReference type="PANTHER" id="PTHR24027">
    <property type="entry name" value="CADHERIN-23"/>
    <property type="match status" value="1"/>
</dbReference>
<dbReference type="SMART" id="SM00112">
    <property type="entry name" value="CA"/>
    <property type="match status" value="16"/>
</dbReference>
<feature type="domain" description="Cadherin" evidence="11">
    <location>
        <begin position="1371"/>
        <end position="1475"/>
    </location>
</feature>
<feature type="domain" description="Cadherin" evidence="11">
    <location>
        <begin position="558"/>
        <end position="654"/>
    </location>
</feature>
<feature type="domain" description="Cadherin" evidence="11">
    <location>
        <begin position="1577"/>
        <end position="1712"/>
    </location>
</feature>
<dbReference type="GO" id="GO:0016342">
    <property type="term" value="C:catenin complex"/>
    <property type="evidence" value="ECO:0007669"/>
    <property type="project" value="TreeGrafter"/>
</dbReference>
<dbReference type="Pfam" id="PF00028">
    <property type="entry name" value="Cadherin"/>
    <property type="match status" value="12"/>
</dbReference>
<feature type="domain" description="Cadherin" evidence="11">
    <location>
        <begin position="344"/>
        <end position="449"/>
    </location>
</feature>
<evidence type="ECO:0000313" key="13">
    <source>
        <dbReference type="Proteomes" id="UP000735302"/>
    </source>
</evidence>
<feature type="domain" description="Cadherin" evidence="11">
    <location>
        <begin position="850"/>
        <end position="957"/>
    </location>
</feature>
<feature type="domain" description="Cadherin" evidence="11">
    <location>
        <begin position="29"/>
        <end position="136"/>
    </location>
</feature>
<feature type="transmembrane region" description="Helical" evidence="9">
    <location>
        <begin position="2059"/>
        <end position="2084"/>
    </location>
</feature>
<dbReference type="InterPro" id="IPR002126">
    <property type="entry name" value="Cadherin-like_dom"/>
</dbReference>
<dbReference type="CDD" id="cd11304">
    <property type="entry name" value="Cadherin_repeat"/>
    <property type="match status" value="17"/>
</dbReference>
<feature type="domain" description="Cadherin" evidence="11">
    <location>
        <begin position="242"/>
        <end position="343"/>
    </location>
</feature>
<protein>
    <submittedName>
        <fullName evidence="12">Protocadherin fat 4</fullName>
    </submittedName>
</protein>
<dbReference type="PANTHER" id="PTHR24027:SF438">
    <property type="entry name" value="CADHERIN 23"/>
    <property type="match status" value="1"/>
</dbReference>
<feature type="domain" description="Cadherin" evidence="11">
    <location>
        <begin position="450"/>
        <end position="551"/>
    </location>
</feature>
<evidence type="ECO:0000256" key="5">
    <source>
        <dbReference type="ARBA" id="ARBA00022837"/>
    </source>
</evidence>
<evidence type="ECO:0000256" key="1">
    <source>
        <dbReference type="ARBA" id="ARBA00004370"/>
    </source>
</evidence>
<dbReference type="GO" id="GO:0016477">
    <property type="term" value="P:cell migration"/>
    <property type="evidence" value="ECO:0007669"/>
    <property type="project" value="TreeGrafter"/>
</dbReference>
<evidence type="ECO:0000256" key="10">
    <source>
        <dbReference type="SAM" id="SignalP"/>
    </source>
</evidence>
<feature type="domain" description="Cadherin" evidence="11">
    <location>
        <begin position="1476"/>
        <end position="1578"/>
    </location>
</feature>
<comment type="subcellular location">
    <subcellularLocation>
        <location evidence="1">Membrane</location>
    </subcellularLocation>
</comment>
<keyword evidence="2 9" id="KW-0812">Transmembrane</keyword>
<organism evidence="12 13">
    <name type="scientific">Plakobranchus ocellatus</name>
    <dbReference type="NCBI Taxonomy" id="259542"/>
    <lineage>
        <taxon>Eukaryota</taxon>
        <taxon>Metazoa</taxon>
        <taxon>Spiralia</taxon>
        <taxon>Lophotrochozoa</taxon>
        <taxon>Mollusca</taxon>
        <taxon>Gastropoda</taxon>
        <taxon>Heterobranchia</taxon>
        <taxon>Euthyneura</taxon>
        <taxon>Panpulmonata</taxon>
        <taxon>Sacoglossa</taxon>
        <taxon>Placobranchoidea</taxon>
        <taxon>Plakobranchidae</taxon>
        <taxon>Plakobranchus</taxon>
    </lineage>
</organism>
<dbReference type="FunFam" id="2.60.40.60:FF:000104">
    <property type="entry name" value="cadherin-23 isoform X1"/>
    <property type="match status" value="1"/>
</dbReference>
<keyword evidence="7 9" id="KW-0472">Membrane</keyword>
<feature type="domain" description="Cadherin" evidence="11">
    <location>
        <begin position="137"/>
        <end position="244"/>
    </location>
</feature>
<feature type="domain" description="Cadherin" evidence="11">
    <location>
        <begin position="1713"/>
        <end position="1825"/>
    </location>
</feature>
<feature type="domain" description="Cadherin" evidence="11">
    <location>
        <begin position="956"/>
        <end position="1056"/>
    </location>
</feature>
<dbReference type="GO" id="GO:0045296">
    <property type="term" value="F:cadherin binding"/>
    <property type="evidence" value="ECO:0007669"/>
    <property type="project" value="TreeGrafter"/>
</dbReference>
<evidence type="ECO:0000256" key="7">
    <source>
        <dbReference type="ARBA" id="ARBA00023136"/>
    </source>
</evidence>
<dbReference type="GO" id="GO:0005509">
    <property type="term" value="F:calcium ion binding"/>
    <property type="evidence" value="ECO:0007669"/>
    <property type="project" value="UniProtKB-UniRule"/>
</dbReference>
<feature type="domain" description="Cadherin" evidence="11">
    <location>
        <begin position="751"/>
        <end position="849"/>
    </location>
</feature>
<dbReference type="FunFam" id="2.60.40.60:FF:000020">
    <property type="entry name" value="Dachsous cadherin-related 1b"/>
    <property type="match status" value="4"/>
</dbReference>
<dbReference type="PRINTS" id="PR00205">
    <property type="entry name" value="CADHERIN"/>
</dbReference>
<feature type="non-terminal residue" evidence="12">
    <location>
        <position position="2093"/>
    </location>
</feature>
<dbReference type="EMBL" id="BLXT01004610">
    <property type="protein sequence ID" value="GFO15379.1"/>
    <property type="molecule type" value="Genomic_DNA"/>
</dbReference>
<dbReference type="GO" id="GO:0008013">
    <property type="term" value="F:beta-catenin binding"/>
    <property type="evidence" value="ECO:0007669"/>
    <property type="project" value="TreeGrafter"/>
</dbReference>
<evidence type="ECO:0000256" key="3">
    <source>
        <dbReference type="ARBA" id="ARBA00022729"/>
    </source>
</evidence>
<accession>A0AAV4B5K1</accession>
<proteinExistence type="predicted"/>
<evidence type="ECO:0000256" key="8">
    <source>
        <dbReference type="PROSITE-ProRule" id="PRU00043"/>
    </source>
</evidence>
<sequence length="2093" mass="219793">MRILKTTYSLFLCAIWISFVYGQTSPTCTNSFITISVTEPSMGGAVLRDFATNPDCTAAATLTYTILSGDSNNRFAIVGTEFQVGASPLDAEANDGAGNYESPYKIIVEATNADSLSAYLTLLVQVQSDNDNDPVITPSSSTVSFTESTALGTSIASCALTDADFPGGLDATVNVAITAGNEGGNFAIDSSTCDIILIKALDFDTNSTYNLTLEATDLDPSTPRTTSDVITVNVDDENDVTPTCPFYNTIVEVDENTNGVITTLMCSDIDALPIVYTKISGDSSLTVDTSGVISISAPGPDYESGDRTLVIAVLITDQGLPLLSTSVTYSISVVDLDDNVPVFSSNTYTATVSESANLGDIVLTVAATDGDVANTDNSQITFGFETACSEDWFALDSSSGDLLLKTAPVFATAPSVTCEVFAYSSNLTSAKDLANITITIEETNVAPVFTQTLYEATLSESDSIGTAVLTVIANDTNSGTGGNIVYSLETVSPFTVDSSTGEVTTDEDLNYETATRHLVLVRATDQGNPAMSAEAYLSIAIEPVNEFDPAITPVADQTVAETATPGTTITTVVASDSDAGSDGEIEFTLEDPTLPFILEAETGVLRSGLGLDREMQSSYDVVVVATDRSETTSRSSSTTVSITVSDVNDNAPDCNVLGPILVTPSNTAIGNPIGQLTCSDGDSSTSLQFTETAGDTNNIFQIDPNNGEIRLQTAFVYGTYSYLVTVSDSGAPARTTLVPVEILVEADLSFDGLPDTTSIAEDFPLADIVYNVSAVGAYDLITYSIVSGNGAGKFSIHPSLGQVRLVSALDRESVDNYVLTIRATTTNAQTLDETLTIVVADVNDNIPQYANSFTNISFVENVGIPLTLQSLPATDSDQGLNALIDYAIVSGNTGNVFTYDANGDFILSSPVDYETTQYFELVLTATDRGSPPLTGTTVVYVTVQNLNDNVLTLTPAGGEVSVTLPEDTAVGDTVVQVAADDADIGTELSYGFLFGNDFEYLSINPNTGAVFLAKPLDRETISTLTVGVEINSTQGESATATVTITVSDVNDNDPSFSLGNYAFEVPNNTTSGTDVGALTASDSDATSPNNDVTLSIESGDTNSRFSFNGQTLQAADTLLAATDNLYNLVVIAVDGGNPARTSTAYVTVHVADEFKTPSFVPSSASISVEETRVPGSIIFDSDATAAGAQEEPTGDLQYSISSGNDEGKFFVEEYTGAVQLLDYLSFATTSSYTLVILAVNKNVPNTLSALFTLSISVTQVNKHDPVFTLDTYSWSVSEDAAIGTQVGTLSADDADLGAFGTVSYALESNSTFAIDSSTGVVTLTSALEYSQAKSYNMFVTASDDAGNSSRTATAAVVISVTDVNNHDPVFSGTPYSVTLPETLTTGSGFLVLKAADLDSGAFGTVTYSIVDGNADGRFSIGSSTGALSLAAALDYETVTQHTLTIHASDGGNPSRTGTATVTINVSDENDNAPDFGATRLELRVGSDLAPLSAVSTITATDSDSAGTDGEFNYVIESGNDAGLFSIDTVTGEIKTTQALDSATGFYTLEVIAVDQGLRSLTGTVTVGISVQLVTSPATGDYSFTVSENEAAGEDVGTIPNNPALTITSYMITLLVTSPATGDYSFTVSENEAAGEDVGTIPNNPALTITSYMITFSISATAAMEGLIETTKSLDREEYAYYQLQVDVNHSTGVQSLTVIVQVTDRNDNTPRATSDPITITMVENLPVGTVIGTVEATDEDETGINSQLSFAMASATPLGPVFFAVDSTTGALSIAKEISYEVFDFFRFRVRVADNANSPRTGTATIEVTVVDVDETVTFIEMPTVSFVPVEFPFDLGHNEVAYTLSPSDFGVTTAFGDVVTYLTIDYGVFNVDSSTGAMSLYLPERVQETTSIKQWVVMTVKSGVSTSSYSGLVRLDTFNKDKHLIALLADTDATDLASQQSTLQTHLNTFFTSPNLIKVWRTEATTQALARRRLLAQESVALALVLQDSATDTFDQIDQFKTYLTQEAALSPLRTSSDGTPASNVSGQPVLVSSVLAFVSGERPIDDTDGGGDSLNSAVIALIIVAAIAAVTAIVGLLVLAYYCCTCCERRR</sequence>
<keyword evidence="6 9" id="KW-1133">Transmembrane helix</keyword>
<dbReference type="Proteomes" id="UP000735302">
    <property type="component" value="Unassembled WGS sequence"/>
</dbReference>
<evidence type="ECO:0000256" key="9">
    <source>
        <dbReference type="SAM" id="Phobius"/>
    </source>
</evidence>
<keyword evidence="3 10" id="KW-0732">Signal</keyword>
<feature type="signal peptide" evidence="10">
    <location>
        <begin position="1"/>
        <end position="22"/>
    </location>
</feature>
<feature type="chain" id="PRO_5043629598" evidence="10">
    <location>
        <begin position="23"/>
        <end position="2093"/>
    </location>
</feature>
<feature type="domain" description="Cadherin" evidence="11">
    <location>
        <begin position="1057"/>
        <end position="1159"/>
    </location>
</feature>
<feature type="domain" description="Cadherin" evidence="11">
    <location>
        <begin position="1160"/>
        <end position="1267"/>
    </location>
</feature>
<keyword evidence="5 8" id="KW-0106">Calcium</keyword>
<evidence type="ECO:0000256" key="4">
    <source>
        <dbReference type="ARBA" id="ARBA00022737"/>
    </source>
</evidence>
<keyword evidence="4" id="KW-0677">Repeat</keyword>
<dbReference type="SUPFAM" id="SSF49313">
    <property type="entry name" value="Cadherin-like"/>
    <property type="match status" value="17"/>
</dbReference>
<evidence type="ECO:0000256" key="2">
    <source>
        <dbReference type="ARBA" id="ARBA00022692"/>
    </source>
</evidence>
<keyword evidence="13" id="KW-1185">Reference proteome</keyword>
<dbReference type="PROSITE" id="PS50268">
    <property type="entry name" value="CADHERIN_2"/>
    <property type="match status" value="17"/>
</dbReference>
<reference evidence="12 13" key="1">
    <citation type="journal article" date="2021" name="Elife">
        <title>Chloroplast acquisition without the gene transfer in kleptoplastic sea slugs, Plakobranchus ocellatus.</title>
        <authorList>
            <person name="Maeda T."/>
            <person name="Takahashi S."/>
            <person name="Yoshida T."/>
            <person name="Shimamura S."/>
            <person name="Takaki Y."/>
            <person name="Nagai Y."/>
            <person name="Toyoda A."/>
            <person name="Suzuki Y."/>
            <person name="Arimoto A."/>
            <person name="Ishii H."/>
            <person name="Satoh N."/>
            <person name="Nishiyama T."/>
            <person name="Hasebe M."/>
            <person name="Maruyama T."/>
            <person name="Minagawa J."/>
            <person name="Obokata J."/>
            <person name="Shigenobu S."/>
        </authorList>
    </citation>
    <scope>NUCLEOTIDE SEQUENCE [LARGE SCALE GENOMIC DNA]</scope>
</reference>
<dbReference type="Gene3D" id="2.60.40.60">
    <property type="entry name" value="Cadherins"/>
    <property type="match status" value="17"/>
</dbReference>
<evidence type="ECO:0000259" key="11">
    <source>
        <dbReference type="PROSITE" id="PS50268"/>
    </source>
</evidence>
<gene>
    <name evidence="12" type="ORF">PoB_004188400</name>
</gene>
<dbReference type="InterPro" id="IPR020894">
    <property type="entry name" value="Cadherin_CS"/>
</dbReference>
<feature type="domain" description="Cadherin" evidence="11">
    <location>
        <begin position="1268"/>
        <end position="1370"/>
    </location>
</feature>
<dbReference type="InterPro" id="IPR039808">
    <property type="entry name" value="Cadherin"/>
</dbReference>
<dbReference type="PROSITE" id="PS00232">
    <property type="entry name" value="CADHERIN_1"/>
    <property type="match status" value="5"/>
</dbReference>
<feature type="domain" description="Cadherin" evidence="11">
    <location>
        <begin position="664"/>
        <end position="756"/>
    </location>
</feature>
<evidence type="ECO:0000256" key="6">
    <source>
        <dbReference type="ARBA" id="ARBA00022989"/>
    </source>
</evidence>
<comment type="caution">
    <text evidence="12">The sequence shown here is derived from an EMBL/GenBank/DDBJ whole genome shotgun (WGS) entry which is preliminary data.</text>
</comment>